<reference evidence="1" key="1">
    <citation type="journal article" date="2015" name="Nature">
        <title>Complex archaea that bridge the gap between prokaryotes and eukaryotes.</title>
        <authorList>
            <person name="Spang A."/>
            <person name="Saw J.H."/>
            <person name="Jorgensen S.L."/>
            <person name="Zaremba-Niedzwiedzka K."/>
            <person name="Martijn J."/>
            <person name="Lind A.E."/>
            <person name="van Eijk R."/>
            <person name="Schleper C."/>
            <person name="Guy L."/>
            <person name="Ettema T.J."/>
        </authorList>
    </citation>
    <scope>NUCLEOTIDE SEQUENCE</scope>
</reference>
<proteinExistence type="predicted"/>
<accession>A0A0F9HN12</accession>
<protein>
    <submittedName>
        <fullName evidence="1">Uncharacterized protein</fullName>
    </submittedName>
</protein>
<name>A0A0F9HN12_9ZZZZ</name>
<organism evidence="1">
    <name type="scientific">marine sediment metagenome</name>
    <dbReference type="NCBI Taxonomy" id="412755"/>
    <lineage>
        <taxon>unclassified sequences</taxon>
        <taxon>metagenomes</taxon>
        <taxon>ecological metagenomes</taxon>
    </lineage>
</organism>
<evidence type="ECO:0000313" key="1">
    <source>
        <dbReference type="EMBL" id="KKL83090.1"/>
    </source>
</evidence>
<sequence>METNIQERRRTNFSMTSKGIVSCDVTFESNVKTNEEVVTEAGKLLVLAQQICKEKSL</sequence>
<comment type="caution">
    <text evidence="1">The sequence shown here is derived from an EMBL/GenBank/DDBJ whole genome shotgun (WGS) entry which is preliminary data.</text>
</comment>
<gene>
    <name evidence="1" type="ORF">LCGC14_1978280</name>
</gene>
<dbReference type="AlphaFoldDB" id="A0A0F9HN12"/>
<dbReference type="EMBL" id="LAZR01022086">
    <property type="protein sequence ID" value="KKL83090.1"/>
    <property type="molecule type" value="Genomic_DNA"/>
</dbReference>